<comment type="caution">
    <text evidence="3">The sequence shown here is derived from an EMBL/GenBank/DDBJ whole genome shotgun (WGS) entry which is preliminary data.</text>
</comment>
<proteinExistence type="predicted"/>
<keyword evidence="2" id="KW-0472">Membrane</keyword>
<sequence>MNKILVNDLNIIATKLDEIPETNLNLKLVLVSQECSNARLKWTIQKPISKSGSRPKENQESDANIFGFQVVVREYLEQKGRIVQGQLSSEEVMMKKKDQTLKVYSSKFIDSRQNKFKLVNLLRKDKASYLICLIIYVDVTETVAFEKQCVAFSLPVISDDLKCQSDQHFKNSPKKPLAKKLVTPMIKSMASSSPIVDVESLNVSQNWNTLNQTILNSMEKLKKNSPILSQHNCENTSTCRHYSNLIIAFVICGVLLGTNIFMFTIIIIQNTIKLGFLKRKLNLIKNNPKLFHPSNFDPSDRTLISLYDNKHRLTSFKTALCLSWSDFLHLICCGVFRNRFDLSSNQSKVDGLKNIENFGIHNEPIYDSDINQSCTTITRPGYILQVPNSSSSESSSDISTPFNKEKIPHHKFKKSEKQNPKKFSSNIEEKKLKRNNLLQNKYVYEERDAGLLNQAYAVSDFRQTEDLKNHLAYQQNNVYGHQISSAF</sequence>
<name>A0A3M7QDQ2_BRAPC</name>
<dbReference type="AlphaFoldDB" id="A0A3M7QDQ2"/>
<accession>A0A3M7QDQ2</accession>
<evidence type="ECO:0000256" key="2">
    <source>
        <dbReference type="SAM" id="Phobius"/>
    </source>
</evidence>
<keyword evidence="2" id="KW-0812">Transmembrane</keyword>
<keyword evidence="4" id="KW-1185">Reference proteome</keyword>
<evidence type="ECO:0000313" key="3">
    <source>
        <dbReference type="EMBL" id="RNA09324.1"/>
    </source>
</evidence>
<organism evidence="3 4">
    <name type="scientific">Brachionus plicatilis</name>
    <name type="common">Marine rotifer</name>
    <name type="synonym">Brachionus muelleri</name>
    <dbReference type="NCBI Taxonomy" id="10195"/>
    <lineage>
        <taxon>Eukaryota</taxon>
        <taxon>Metazoa</taxon>
        <taxon>Spiralia</taxon>
        <taxon>Gnathifera</taxon>
        <taxon>Rotifera</taxon>
        <taxon>Eurotatoria</taxon>
        <taxon>Monogononta</taxon>
        <taxon>Pseudotrocha</taxon>
        <taxon>Ploima</taxon>
        <taxon>Brachionidae</taxon>
        <taxon>Brachionus</taxon>
    </lineage>
</organism>
<evidence type="ECO:0000313" key="4">
    <source>
        <dbReference type="Proteomes" id="UP000276133"/>
    </source>
</evidence>
<dbReference type="Proteomes" id="UP000276133">
    <property type="component" value="Unassembled WGS sequence"/>
</dbReference>
<dbReference type="EMBL" id="REGN01006482">
    <property type="protein sequence ID" value="RNA09324.1"/>
    <property type="molecule type" value="Genomic_DNA"/>
</dbReference>
<feature type="compositionally biased region" description="Low complexity" evidence="1">
    <location>
        <begin position="389"/>
        <end position="399"/>
    </location>
</feature>
<feature type="region of interest" description="Disordered" evidence="1">
    <location>
        <begin position="386"/>
        <end position="428"/>
    </location>
</feature>
<gene>
    <name evidence="3" type="ORF">BpHYR1_009015</name>
</gene>
<reference evidence="3 4" key="1">
    <citation type="journal article" date="2018" name="Sci. Rep.">
        <title>Genomic signatures of local adaptation to the degree of environmental predictability in rotifers.</title>
        <authorList>
            <person name="Franch-Gras L."/>
            <person name="Hahn C."/>
            <person name="Garcia-Roger E.M."/>
            <person name="Carmona M.J."/>
            <person name="Serra M."/>
            <person name="Gomez A."/>
        </authorList>
    </citation>
    <scope>NUCLEOTIDE SEQUENCE [LARGE SCALE GENOMIC DNA]</scope>
    <source>
        <strain evidence="3">HYR1</strain>
    </source>
</reference>
<evidence type="ECO:0000256" key="1">
    <source>
        <dbReference type="SAM" id="MobiDB-lite"/>
    </source>
</evidence>
<protein>
    <submittedName>
        <fullName evidence="3">Uncharacterized protein</fullName>
    </submittedName>
</protein>
<dbReference type="OrthoDB" id="10441449at2759"/>
<keyword evidence="2" id="KW-1133">Transmembrane helix</keyword>
<feature type="transmembrane region" description="Helical" evidence="2">
    <location>
        <begin position="245"/>
        <end position="268"/>
    </location>
</feature>